<accession>A0AAV4VXE8</accession>
<dbReference type="AlphaFoldDB" id="A0AAV4VXE8"/>
<dbReference type="Proteomes" id="UP001054837">
    <property type="component" value="Unassembled WGS sequence"/>
</dbReference>
<sequence>MHLAVCQETATVTKSSPLDYCSIGKEACFHCDDEQLAFHKKCSRQMKIYSQINHSHNAQNRYVQCPSRLSSINGGPCQPICVMAKELHPDFIAVSQSPHVATLCEFPGNKKKAERGKKGNFLEKCCR</sequence>
<comment type="caution">
    <text evidence="1">The sequence shown here is derived from an EMBL/GenBank/DDBJ whole genome shotgun (WGS) entry which is preliminary data.</text>
</comment>
<name>A0AAV4VXE8_9ARAC</name>
<proteinExistence type="predicted"/>
<protein>
    <submittedName>
        <fullName evidence="1">Uncharacterized protein</fullName>
    </submittedName>
</protein>
<evidence type="ECO:0000313" key="1">
    <source>
        <dbReference type="EMBL" id="GIY75032.1"/>
    </source>
</evidence>
<evidence type="ECO:0000313" key="2">
    <source>
        <dbReference type="Proteomes" id="UP001054837"/>
    </source>
</evidence>
<reference evidence="1 2" key="1">
    <citation type="submission" date="2021-06" db="EMBL/GenBank/DDBJ databases">
        <title>Caerostris darwini draft genome.</title>
        <authorList>
            <person name="Kono N."/>
            <person name="Arakawa K."/>
        </authorList>
    </citation>
    <scope>NUCLEOTIDE SEQUENCE [LARGE SCALE GENOMIC DNA]</scope>
</reference>
<organism evidence="1 2">
    <name type="scientific">Caerostris darwini</name>
    <dbReference type="NCBI Taxonomy" id="1538125"/>
    <lineage>
        <taxon>Eukaryota</taxon>
        <taxon>Metazoa</taxon>
        <taxon>Ecdysozoa</taxon>
        <taxon>Arthropoda</taxon>
        <taxon>Chelicerata</taxon>
        <taxon>Arachnida</taxon>
        <taxon>Araneae</taxon>
        <taxon>Araneomorphae</taxon>
        <taxon>Entelegynae</taxon>
        <taxon>Araneoidea</taxon>
        <taxon>Araneidae</taxon>
        <taxon>Caerostris</taxon>
    </lineage>
</organism>
<gene>
    <name evidence="1" type="ORF">CDAR_441861</name>
</gene>
<keyword evidence="2" id="KW-1185">Reference proteome</keyword>
<dbReference type="EMBL" id="BPLQ01013819">
    <property type="protein sequence ID" value="GIY75032.1"/>
    <property type="molecule type" value="Genomic_DNA"/>
</dbReference>